<evidence type="ECO:0000313" key="9">
    <source>
        <dbReference type="Proteomes" id="UP001153709"/>
    </source>
</evidence>
<dbReference type="EMBL" id="OU898279">
    <property type="protein sequence ID" value="CAG9833527.1"/>
    <property type="molecule type" value="Genomic_DNA"/>
</dbReference>
<feature type="transmembrane region" description="Helical" evidence="6">
    <location>
        <begin position="527"/>
        <end position="548"/>
    </location>
</feature>
<comment type="subcellular location">
    <subcellularLocation>
        <location evidence="1">Membrane</location>
        <topology evidence="1">Multi-pass membrane protein</topology>
    </subcellularLocation>
</comment>
<gene>
    <name evidence="8" type="ORF">DIABBA_LOCUS6926</name>
</gene>
<reference evidence="8" key="1">
    <citation type="submission" date="2022-01" db="EMBL/GenBank/DDBJ databases">
        <authorList>
            <person name="King R."/>
        </authorList>
    </citation>
    <scope>NUCLEOTIDE SEQUENCE</scope>
</reference>
<feature type="transmembrane region" description="Helical" evidence="6">
    <location>
        <begin position="244"/>
        <end position="275"/>
    </location>
</feature>
<dbReference type="PANTHER" id="PTHR16172:SF30">
    <property type="entry name" value="SUGAR BABY, ISOFORM C"/>
    <property type="match status" value="1"/>
</dbReference>
<name>A0A9N9XC49_DIABA</name>
<dbReference type="InterPro" id="IPR051717">
    <property type="entry name" value="MFS_MFSD6"/>
</dbReference>
<dbReference type="Proteomes" id="UP001153709">
    <property type="component" value="Chromosome 4"/>
</dbReference>
<evidence type="ECO:0000256" key="5">
    <source>
        <dbReference type="ARBA" id="ARBA00023136"/>
    </source>
</evidence>
<keyword evidence="4 6" id="KW-1133">Transmembrane helix</keyword>
<keyword evidence="5 6" id="KW-0472">Membrane</keyword>
<feature type="transmembrane region" description="Helical" evidence="6">
    <location>
        <begin position="287"/>
        <end position="304"/>
    </location>
</feature>
<evidence type="ECO:0000256" key="1">
    <source>
        <dbReference type="ARBA" id="ARBA00004141"/>
    </source>
</evidence>
<comment type="similarity">
    <text evidence="2">Belongs to the major facilitator superfamily. MFSD6 family.</text>
</comment>
<dbReference type="InterPro" id="IPR036259">
    <property type="entry name" value="MFS_trans_sf"/>
</dbReference>
<dbReference type="InterPro" id="IPR024989">
    <property type="entry name" value="MFS_assoc_dom"/>
</dbReference>
<evidence type="ECO:0000256" key="2">
    <source>
        <dbReference type="ARBA" id="ARBA00005241"/>
    </source>
</evidence>
<keyword evidence="3 6" id="KW-0812">Transmembrane</keyword>
<feature type="domain" description="Major facilitator superfamily associated" evidence="7">
    <location>
        <begin position="12"/>
        <end position="528"/>
    </location>
</feature>
<evidence type="ECO:0000256" key="3">
    <source>
        <dbReference type="ARBA" id="ARBA00022692"/>
    </source>
</evidence>
<feature type="transmembrane region" description="Helical" evidence="6">
    <location>
        <begin position="354"/>
        <end position="379"/>
    </location>
</feature>
<evidence type="ECO:0000313" key="8">
    <source>
        <dbReference type="EMBL" id="CAG9833527.1"/>
    </source>
</evidence>
<evidence type="ECO:0000256" key="6">
    <source>
        <dbReference type="SAM" id="Phobius"/>
    </source>
</evidence>
<evidence type="ECO:0000259" key="7">
    <source>
        <dbReference type="Pfam" id="PF12832"/>
    </source>
</evidence>
<feature type="transmembrane region" description="Helical" evidence="6">
    <location>
        <begin position="439"/>
        <end position="459"/>
    </location>
</feature>
<protein>
    <recommendedName>
        <fullName evidence="7">Major facilitator superfamily associated domain-containing protein</fullName>
    </recommendedName>
</protein>
<dbReference type="SUPFAM" id="SSF103473">
    <property type="entry name" value="MFS general substrate transporter"/>
    <property type="match status" value="1"/>
</dbReference>
<keyword evidence="9" id="KW-1185">Reference proteome</keyword>
<dbReference type="CDD" id="cd17335">
    <property type="entry name" value="MFS_MFSD6"/>
    <property type="match status" value="1"/>
</dbReference>
<proteinExistence type="inferred from homology"/>
<evidence type="ECO:0000256" key="4">
    <source>
        <dbReference type="ARBA" id="ARBA00022989"/>
    </source>
</evidence>
<feature type="transmembrane region" description="Helical" evidence="6">
    <location>
        <begin position="465"/>
        <end position="484"/>
    </location>
</feature>
<organism evidence="8 9">
    <name type="scientific">Diabrotica balteata</name>
    <name type="common">Banded cucumber beetle</name>
    <dbReference type="NCBI Taxonomy" id="107213"/>
    <lineage>
        <taxon>Eukaryota</taxon>
        <taxon>Metazoa</taxon>
        <taxon>Ecdysozoa</taxon>
        <taxon>Arthropoda</taxon>
        <taxon>Hexapoda</taxon>
        <taxon>Insecta</taxon>
        <taxon>Pterygota</taxon>
        <taxon>Neoptera</taxon>
        <taxon>Endopterygota</taxon>
        <taxon>Coleoptera</taxon>
        <taxon>Polyphaga</taxon>
        <taxon>Cucujiformia</taxon>
        <taxon>Chrysomeloidea</taxon>
        <taxon>Chrysomelidae</taxon>
        <taxon>Galerucinae</taxon>
        <taxon>Diabroticina</taxon>
        <taxon>Diabroticites</taxon>
        <taxon>Diabrotica</taxon>
    </lineage>
</organism>
<dbReference type="GO" id="GO:0016020">
    <property type="term" value="C:membrane"/>
    <property type="evidence" value="ECO:0007669"/>
    <property type="project" value="UniProtKB-SubCell"/>
</dbReference>
<dbReference type="AlphaFoldDB" id="A0A9N9XC49"/>
<feature type="transmembrane region" description="Helical" evidence="6">
    <location>
        <begin position="75"/>
        <end position="93"/>
    </location>
</feature>
<dbReference type="OrthoDB" id="515887at2759"/>
<dbReference type="PANTHER" id="PTHR16172">
    <property type="entry name" value="MAJOR FACILITATOR SUPERFAMILY DOMAIN-CONTAINING PROTEIN 6-LIKE"/>
    <property type="match status" value="1"/>
</dbReference>
<feature type="transmembrane region" description="Helical" evidence="6">
    <location>
        <begin position="496"/>
        <end position="515"/>
    </location>
</feature>
<feature type="transmembrane region" description="Helical" evidence="6">
    <location>
        <begin position="38"/>
        <end position="63"/>
    </location>
</feature>
<feature type="transmembrane region" description="Helical" evidence="6">
    <location>
        <begin position="316"/>
        <end position="333"/>
    </location>
</feature>
<sequence length="578" mass="64472">MKYPKMNKELLPMKAHYFLWNAGTSPVTPFLSSYARQLGLSSVVVGFIYTVLPISGMLAKPIFGSIADRFHCQKILFLGAQLLTAAAFLAVFYSPKIETVRNVEMSCYNSTTSFVFHSTESIDKCFLDPIKADRKWDKCEMNCGVRDPATLCDKWSIEEYCHPDYTNQISFTALVPKHETTLSNSSLIFKIDNITLSNGTTFSPPCSETSTPFLSTCKINCEDYSLNEMITETSVSDEEAYGLYQFWCVLIFMVIGWIGQAVVVSVGDAICFELLGDKPSHYGYQRLWGSLGWGVIAAIVGIVIDLSSRGKGQKDYTAAFYMAAIFIVLDFFTSIKISYSQKKVSTNICRDVALLLFNIRIIVFILWCISVGICTGLMWQFQFWLVEDLAKNQGCTGMVYVKTLEGLIQGVQTVLGEAPFFFFSGIIIKKLGHVNTMSLVLFAVGIRFLLYSVIPNPWYFLPIEISNGLTFGLFFACMASYASIVAPSGTEATMQGLVGAVFEGIGVSAGSYLGGYCYQHFGGPLTFRYFGFGAIIVCFIHIAIQYLLRGSQNQYSTPEETLEKIQRDDEKELTYLYS</sequence>
<accession>A0A9N9XC49</accession>
<dbReference type="Gene3D" id="1.20.1250.20">
    <property type="entry name" value="MFS general substrate transporter like domains"/>
    <property type="match status" value="3"/>
</dbReference>
<dbReference type="Pfam" id="PF12832">
    <property type="entry name" value="MFS_1_like"/>
    <property type="match status" value="1"/>
</dbReference>